<evidence type="ECO:0000259" key="10">
    <source>
        <dbReference type="PROSITE" id="PS50905"/>
    </source>
</evidence>
<keyword evidence="4 8" id="KW-0479">Metal-binding</keyword>
<dbReference type="EC" id="1.16.3.2" evidence="9"/>
<dbReference type="CDD" id="cd01055">
    <property type="entry name" value="Nonheme_Ferritin"/>
    <property type="match status" value="1"/>
</dbReference>
<dbReference type="GO" id="GO:0006826">
    <property type="term" value="P:iron ion transport"/>
    <property type="evidence" value="ECO:0007669"/>
    <property type="project" value="InterPro"/>
</dbReference>
<evidence type="ECO:0000256" key="9">
    <source>
        <dbReference type="RuleBase" id="RU361145"/>
    </source>
</evidence>
<dbReference type="GO" id="GO:0005829">
    <property type="term" value="C:cytosol"/>
    <property type="evidence" value="ECO:0007669"/>
    <property type="project" value="TreeGrafter"/>
</dbReference>
<keyword evidence="12" id="KW-1185">Reference proteome</keyword>
<name>A0A926I8N7_9FIRM</name>
<organism evidence="11 12">
    <name type="scientific">Lentihominibacter hominis</name>
    <dbReference type="NCBI Taxonomy" id="2763645"/>
    <lineage>
        <taxon>Bacteria</taxon>
        <taxon>Bacillati</taxon>
        <taxon>Bacillota</taxon>
        <taxon>Clostridia</taxon>
        <taxon>Peptostreptococcales</taxon>
        <taxon>Anaerovoracaceae</taxon>
        <taxon>Lentihominibacter</taxon>
    </lineage>
</organism>
<dbReference type="PANTHER" id="PTHR11431">
    <property type="entry name" value="FERRITIN"/>
    <property type="match status" value="1"/>
</dbReference>
<comment type="caution">
    <text evidence="11">The sequence shown here is derived from an EMBL/GenBank/DDBJ whole genome shotgun (WGS) entry which is preliminary data.</text>
</comment>
<feature type="binding site" evidence="8">
    <location>
        <position position="50"/>
    </location>
    <ligand>
        <name>Fe cation</name>
        <dbReference type="ChEBI" id="CHEBI:24875"/>
        <label>1</label>
    </ligand>
</feature>
<comment type="similarity">
    <text evidence="2 9">Belongs to the ferritin family. Prokaryotic subfamily.</text>
</comment>
<feature type="binding site" evidence="8">
    <location>
        <position position="53"/>
    </location>
    <ligand>
        <name>Fe cation</name>
        <dbReference type="ChEBI" id="CHEBI:24875"/>
        <label>1</label>
    </ligand>
</feature>
<dbReference type="PROSITE" id="PS50905">
    <property type="entry name" value="FERRITIN_LIKE"/>
    <property type="match status" value="1"/>
</dbReference>
<dbReference type="InterPro" id="IPR001519">
    <property type="entry name" value="Ferritin"/>
</dbReference>
<keyword evidence="5" id="KW-0560">Oxidoreductase</keyword>
<reference evidence="11" key="1">
    <citation type="submission" date="2020-08" db="EMBL/GenBank/DDBJ databases">
        <title>Genome public.</title>
        <authorList>
            <person name="Liu C."/>
            <person name="Sun Q."/>
        </authorList>
    </citation>
    <scope>NUCLEOTIDE SEQUENCE</scope>
    <source>
        <strain evidence="11">NSJ-24</strain>
    </source>
</reference>
<dbReference type="EMBL" id="JACRTA010000002">
    <property type="protein sequence ID" value="MBC8568306.1"/>
    <property type="molecule type" value="Genomic_DNA"/>
</dbReference>
<dbReference type="GO" id="GO:0008198">
    <property type="term" value="F:ferrous iron binding"/>
    <property type="evidence" value="ECO:0007669"/>
    <property type="project" value="TreeGrafter"/>
</dbReference>
<evidence type="ECO:0000256" key="6">
    <source>
        <dbReference type="ARBA" id="ARBA00023004"/>
    </source>
</evidence>
<protein>
    <recommendedName>
        <fullName evidence="9">Ferritin</fullName>
        <ecNumber evidence="9">1.16.3.2</ecNumber>
    </recommendedName>
</protein>
<dbReference type="Proteomes" id="UP000610862">
    <property type="component" value="Unassembled WGS sequence"/>
</dbReference>
<keyword evidence="3 9" id="KW-0409">Iron storage</keyword>
<dbReference type="Gene3D" id="1.20.1260.10">
    <property type="match status" value="1"/>
</dbReference>
<comment type="function">
    <text evidence="1 9">Iron-storage protein.</text>
</comment>
<dbReference type="PANTHER" id="PTHR11431:SF127">
    <property type="entry name" value="BACTERIAL NON-HEME FERRITIN"/>
    <property type="match status" value="1"/>
</dbReference>
<dbReference type="RefSeq" id="WP_177268984.1">
    <property type="nucleotide sequence ID" value="NZ_JACRTA010000002.1"/>
</dbReference>
<feature type="domain" description="Ferritin-like diiron" evidence="10">
    <location>
        <begin position="1"/>
        <end position="145"/>
    </location>
</feature>
<evidence type="ECO:0000256" key="8">
    <source>
        <dbReference type="PIRSR" id="PIRSR601519-1"/>
    </source>
</evidence>
<dbReference type="FunFam" id="1.20.1260.10:FF:000001">
    <property type="entry name" value="Non-heme ferritin"/>
    <property type="match status" value="1"/>
</dbReference>
<dbReference type="GO" id="GO:0042802">
    <property type="term" value="F:identical protein binding"/>
    <property type="evidence" value="ECO:0007669"/>
    <property type="project" value="UniProtKB-ARBA"/>
</dbReference>
<evidence type="ECO:0000256" key="1">
    <source>
        <dbReference type="ARBA" id="ARBA00002485"/>
    </source>
</evidence>
<dbReference type="GO" id="GO:0004322">
    <property type="term" value="F:ferroxidase activity"/>
    <property type="evidence" value="ECO:0007669"/>
    <property type="project" value="TreeGrafter"/>
</dbReference>
<keyword evidence="6 8" id="KW-0408">Iron</keyword>
<feature type="binding site" evidence="8">
    <location>
        <position position="17"/>
    </location>
    <ligand>
        <name>Fe cation</name>
        <dbReference type="ChEBI" id="CHEBI:24875"/>
        <label>1</label>
    </ligand>
</feature>
<comment type="subcellular location">
    <subcellularLocation>
        <location evidence="9">Cytoplasm</location>
    </subcellularLocation>
</comment>
<proteinExistence type="inferred from homology"/>
<evidence type="ECO:0000256" key="2">
    <source>
        <dbReference type="ARBA" id="ARBA00006950"/>
    </source>
</evidence>
<evidence type="ECO:0000313" key="12">
    <source>
        <dbReference type="Proteomes" id="UP000610862"/>
    </source>
</evidence>
<evidence type="ECO:0000256" key="4">
    <source>
        <dbReference type="ARBA" id="ARBA00022723"/>
    </source>
</evidence>
<evidence type="ECO:0000256" key="7">
    <source>
        <dbReference type="ARBA" id="ARBA00048035"/>
    </source>
</evidence>
<evidence type="ECO:0000313" key="11">
    <source>
        <dbReference type="EMBL" id="MBC8568306.1"/>
    </source>
</evidence>
<dbReference type="InterPro" id="IPR009040">
    <property type="entry name" value="Ferritin-like_diiron"/>
</dbReference>
<comment type="catalytic activity">
    <reaction evidence="7 9">
        <text>4 Fe(2+) + O2 + 6 H2O = 4 iron(III) oxide-hydroxide + 12 H(+)</text>
        <dbReference type="Rhea" id="RHEA:11972"/>
        <dbReference type="ChEBI" id="CHEBI:15377"/>
        <dbReference type="ChEBI" id="CHEBI:15378"/>
        <dbReference type="ChEBI" id="CHEBI:15379"/>
        <dbReference type="ChEBI" id="CHEBI:29033"/>
        <dbReference type="ChEBI" id="CHEBI:78619"/>
        <dbReference type="EC" id="1.16.3.2"/>
    </reaction>
</comment>
<dbReference type="AlphaFoldDB" id="A0A926I8N7"/>
<keyword evidence="9" id="KW-0963">Cytoplasm</keyword>
<dbReference type="GO" id="GO:0008199">
    <property type="term" value="F:ferric iron binding"/>
    <property type="evidence" value="ECO:0007669"/>
    <property type="project" value="InterPro"/>
</dbReference>
<dbReference type="InterPro" id="IPR012347">
    <property type="entry name" value="Ferritin-like"/>
</dbReference>
<evidence type="ECO:0000256" key="3">
    <source>
        <dbReference type="ARBA" id="ARBA00022434"/>
    </source>
</evidence>
<feature type="binding site" evidence="8">
    <location>
        <position position="127"/>
    </location>
    <ligand>
        <name>Fe cation</name>
        <dbReference type="ChEBI" id="CHEBI:24875"/>
        <label>1</label>
    </ligand>
</feature>
<dbReference type="Pfam" id="PF00210">
    <property type="entry name" value="Ferritin"/>
    <property type="match status" value="1"/>
</dbReference>
<evidence type="ECO:0000256" key="5">
    <source>
        <dbReference type="ARBA" id="ARBA00023002"/>
    </source>
</evidence>
<feature type="binding site" evidence="8">
    <location>
        <position position="94"/>
    </location>
    <ligand>
        <name>Fe cation</name>
        <dbReference type="ChEBI" id="CHEBI:24875"/>
        <label>1</label>
    </ligand>
</feature>
<dbReference type="SUPFAM" id="SSF47240">
    <property type="entry name" value="Ferritin-like"/>
    <property type="match status" value="1"/>
</dbReference>
<sequence length="170" mass="20007">MLSKKIVELLNDQVNKEFYSAYLYLDMANYYKDEGLNGFFNWYKIQAQEERDHAVLFMDYLQQNGEAVVLEAIDKPDKNFKEFIDPLNEGAKHERYVTGLIHNIYAAAYEEKDFRTMQFLDWFVKEQAEEEDTADDLVKKFELFGGDSKGLYMLDNELSERTYTAPSLTL</sequence>
<gene>
    <name evidence="11" type="ORF">H8692_05945</name>
</gene>
<dbReference type="GO" id="GO:0006879">
    <property type="term" value="P:intracellular iron ion homeostasis"/>
    <property type="evidence" value="ECO:0007669"/>
    <property type="project" value="UniProtKB-KW"/>
</dbReference>
<accession>A0A926I8N7</accession>
<dbReference type="InterPro" id="IPR008331">
    <property type="entry name" value="Ferritin_DPS_dom"/>
</dbReference>
<dbReference type="InterPro" id="IPR009078">
    <property type="entry name" value="Ferritin-like_SF"/>
</dbReference>
<dbReference type="InterPro" id="IPR041719">
    <property type="entry name" value="Ferritin_prok"/>
</dbReference>